<dbReference type="CDD" id="cd01141">
    <property type="entry name" value="TroA_d"/>
    <property type="match status" value="1"/>
</dbReference>
<dbReference type="PANTHER" id="PTHR30535">
    <property type="entry name" value="VITAMIN B12-BINDING PROTEIN"/>
    <property type="match status" value="1"/>
</dbReference>
<dbReference type="InterPro" id="IPR002491">
    <property type="entry name" value="ABC_transptr_periplasmic_BD"/>
</dbReference>
<reference evidence="5 6" key="1">
    <citation type="submission" date="2007-08" db="EMBL/GenBank/DDBJ databases">
        <title>Complete sequence of Roseiflexus castenholzii DSM 13941.</title>
        <authorList>
            <consortium name="US DOE Joint Genome Institute"/>
            <person name="Copeland A."/>
            <person name="Lucas S."/>
            <person name="Lapidus A."/>
            <person name="Barry K."/>
            <person name="Glavina del Rio T."/>
            <person name="Dalin E."/>
            <person name="Tice H."/>
            <person name="Pitluck S."/>
            <person name="Thompson L.S."/>
            <person name="Brettin T."/>
            <person name="Bruce D."/>
            <person name="Detter J.C."/>
            <person name="Han C."/>
            <person name="Tapia R."/>
            <person name="Schmutz J."/>
            <person name="Larimer F."/>
            <person name="Land M."/>
            <person name="Hauser L."/>
            <person name="Kyrpides N."/>
            <person name="Mikhailova N."/>
            <person name="Bryant D.A."/>
            <person name="Hanada S."/>
            <person name="Tsukatani Y."/>
            <person name="Richardson P."/>
        </authorList>
    </citation>
    <scope>NUCLEOTIDE SEQUENCE [LARGE SCALE GENOMIC DNA]</scope>
    <source>
        <strain evidence="6">DSM 13941 / HLO8</strain>
    </source>
</reference>
<evidence type="ECO:0000256" key="2">
    <source>
        <dbReference type="SAM" id="MobiDB-lite"/>
    </source>
</evidence>
<dbReference type="KEGG" id="rca:Rcas_2248"/>
<dbReference type="PROSITE" id="PS51257">
    <property type="entry name" value="PROKAR_LIPOPROTEIN"/>
    <property type="match status" value="1"/>
</dbReference>
<name>A7NLE8_ROSCS</name>
<feature type="region of interest" description="Disordered" evidence="2">
    <location>
        <begin position="28"/>
        <end position="47"/>
    </location>
</feature>
<dbReference type="HOGENOM" id="CLU_025776_1_0_0"/>
<keyword evidence="3" id="KW-0732">Signal</keyword>
<dbReference type="Proteomes" id="UP000000263">
    <property type="component" value="Chromosome"/>
</dbReference>
<protein>
    <submittedName>
        <fullName evidence="5">Periplasmic binding protein</fullName>
    </submittedName>
</protein>
<gene>
    <name evidence="5" type="ordered locus">Rcas_2248</name>
</gene>
<dbReference type="GO" id="GO:0071281">
    <property type="term" value="P:cellular response to iron ion"/>
    <property type="evidence" value="ECO:0007669"/>
    <property type="project" value="TreeGrafter"/>
</dbReference>
<keyword evidence="6" id="KW-1185">Reference proteome</keyword>
<comment type="similarity">
    <text evidence="1">Belongs to the bacterial solute-binding protein 8 family.</text>
</comment>
<dbReference type="EMBL" id="CP000804">
    <property type="protein sequence ID" value="ABU58331.1"/>
    <property type="molecule type" value="Genomic_DNA"/>
</dbReference>
<evidence type="ECO:0000259" key="4">
    <source>
        <dbReference type="PROSITE" id="PS50983"/>
    </source>
</evidence>
<sequence>MHRLSRWITLLLLATALIACGSPQTAAPSPTSVPAAPTSAPTAAPTAVPTVEPTIAPTVAVREVPTANLTEGCVSEYDPEIDYFPEKVSISDSVGWTIEYFNNYKVITVLNPWRDADVQFRYVLVQCGTPPPTDVGDALVIDVPVKRIVAMSTTHLPHLDELGVLDRLVGVDSFLYINNFAVRKKIDAGELVEIGGGGQVNVEQAIDLQPDLIMTYGVGNPEYDAHPKLLEAGLKVVLNSEYMETSPLGRAEWIKFTAAFFNREARATEVYDRISSRYKEMAAKARNVTNKPTVFTGAPFQGTWFVSGGQSYAAQLLADAGAMYLWADDTSTGSLPLSFEEVFERARDADFWLNPGMWKSLADGKAEDERFTQFAAFQKGNVFNNNKRLNENGGNDYFESGLTNPDVVLADLIKIFHPELLPDHELYFYQKLEP</sequence>
<evidence type="ECO:0000256" key="1">
    <source>
        <dbReference type="ARBA" id="ARBA00008814"/>
    </source>
</evidence>
<feature type="domain" description="Fe/B12 periplasmic-binding" evidence="4">
    <location>
        <begin position="147"/>
        <end position="420"/>
    </location>
</feature>
<proteinExistence type="inferred from homology"/>
<dbReference type="OrthoDB" id="9812528at2"/>
<dbReference type="PANTHER" id="PTHR30535:SF34">
    <property type="entry name" value="MOLYBDATE-BINDING PROTEIN MOLA"/>
    <property type="match status" value="1"/>
</dbReference>
<dbReference type="eggNOG" id="COG0614">
    <property type="taxonomic scope" value="Bacteria"/>
</dbReference>
<dbReference type="Gene3D" id="3.40.50.1980">
    <property type="entry name" value="Nitrogenase molybdenum iron protein domain"/>
    <property type="match status" value="2"/>
</dbReference>
<dbReference type="InterPro" id="IPR050902">
    <property type="entry name" value="ABC_Transporter_SBP"/>
</dbReference>
<accession>A7NLE8</accession>
<organism evidence="5 6">
    <name type="scientific">Roseiflexus castenholzii (strain DSM 13941 / HLO8)</name>
    <dbReference type="NCBI Taxonomy" id="383372"/>
    <lineage>
        <taxon>Bacteria</taxon>
        <taxon>Bacillati</taxon>
        <taxon>Chloroflexota</taxon>
        <taxon>Chloroflexia</taxon>
        <taxon>Chloroflexales</taxon>
        <taxon>Roseiflexineae</taxon>
        <taxon>Roseiflexaceae</taxon>
        <taxon>Roseiflexus</taxon>
    </lineage>
</organism>
<dbReference type="SUPFAM" id="SSF53807">
    <property type="entry name" value="Helical backbone' metal receptor"/>
    <property type="match status" value="1"/>
</dbReference>
<feature type="signal peptide" evidence="3">
    <location>
        <begin position="1"/>
        <end position="26"/>
    </location>
</feature>
<dbReference type="AlphaFoldDB" id="A7NLE8"/>
<evidence type="ECO:0000313" key="6">
    <source>
        <dbReference type="Proteomes" id="UP000000263"/>
    </source>
</evidence>
<dbReference type="STRING" id="383372.Rcas_2248"/>
<dbReference type="PROSITE" id="PS50983">
    <property type="entry name" value="FE_B12_PBP"/>
    <property type="match status" value="1"/>
</dbReference>
<evidence type="ECO:0000313" key="5">
    <source>
        <dbReference type="EMBL" id="ABU58331.1"/>
    </source>
</evidence>
<feature type="chain" id="PRO_5002713179" evidence="3">
    <location>
        <begin position="27"/>
        <end position="434"/>
    </location>
</feature>
<dbReference type="Pfam" id="PF01497">
    <property type="entry name" value="Peripla_BP_2"/>
    <property type="match status" value="1"/>
</dbReference>
<dbReference type="RefSeq" id="WP_012120755.1">
    <property type="nucleotide sequence ID" value="NC_009767.1"/>
</dbReference>
<evidence type="ECO:0000256" key="3">
    <source>
        <dbReference type="SAM" id="SignalP"/>
    </source>
</evidence>